<dbReference type="InterPro" id="IPR037401">
    <property type="entry name" value="SnoaL-like"/>
</dbReference>
<comment type="caution">
    <text evidence="2">The sequence shown here is derived from an EMBL/GenBank/DDBJ whole genome shotgun (WGS) entry which is preliminary data.</text>
</comment>
<dbReference type="RefSeq" id="WP_229884010.1">
    <property type="nucleotide sequence ID" value="NZ_BMVV01000059.1"/>
</dbReference>
<dbReference type="Gene3D" id="3.10.450.50">
    <property type="match status" value="1"/>
</dbReference>
<evidence type="ECO:0000259" key="1">
    <source>
        <dbReference type="Pfam" id="PF12680"/>
    </source>
</evidence>
<dbReference type="EMBL" id="JBICZW010000042">
    <property type="protein sequence ID" value="MFG3194186.1"/>
    <property type="molecule type" value="Genomic_DNA"/>
</dbReference>
<name>A0ABW7C370_9ACTN</name>
<evidence type="ECO:0000313" key="3">
    <source>
        <dbReference type="Proteomes" id="UP001604282"/>
    </source>
</evidence>
<dbReference type="Pfam" id="PF12680">
    <property type="entry name" value="SnoaL_2"/>
    <property type="match status" value="1"/>
</dbReference>
<organism evidence="2 3">
    <name type="scientific">Streptomyces omiyaensis</name>
    <dbReference type="NCBI Taxonomy" id="68247"/>
    <lineage>
        <taxon>Bacteria</taxon>
        <taxon>Bacillati</taxon>
        <taxon>Actinomycetota</taxon>
        <taxon>Actinomycetes</taxon>
        <taxon>Kitasatosporales</taxon>
        <taxon>Streptomycetaceae</taxon>
        <taxon>Streptomyces</taxon>
    </lineage>
</organism>
<dbReference type="Proteomes" id="UP001604282">
    <property type="component" value="Unassembled WGS sequence"/>
</dbReference>
<protein>
    <submittedName>
        <fullName evidence="2">YybH family protein</fullName>
    </submittedName>
</protein>
<reference evidence="2 3" key="1">
    <citation type="submission" date="2024-10" db="EMBL/GenBank/DDBJ databases">
        <title>The Natural Products Discovery Center: Release of the First 8490 Sequenced Strains for Exploring Actinobacteria Biosynthetic Diversity.</title>
        <authorList>
            <person name="Kalkreuter E."/>
            <person name="Kautsar S.A."/>
            <person name="Yang D."/>
            <person name="Bader C.D."/>
            <person name="Teijaro C.N."/>
            <person name="Fluegel L."/>
            <person name="Davis C.M."/>
            <person name="Simpson J.R."/>
            <person name="Lauterbach L."/>
            <person name="Steele A.D."/>
            <person name="Gui C."/>
            <person name="Meng S."/>
            <person name="Li G."/>
            <person name="Viehrig K."/>
            <person name="Ye F."/>
            <person name="Su P."/>
            <person name="Kiefer A.F."/>
            <person name="Nichols A."/>
            <person name="Cepeda A.J."/>
            <person name="Yan W."/>
            <person name="Fan B."/>
            <person name="Jiang Y."/>
            <person name="Adhikari A."/>
            <person name="Zheng C.-J."/>
            <person name="Schuster L."/>
            <person name="Cowan T.M."/>
            <person name="Smanski M.J."/>
            <person name="Chevrette M.G."/>
            <person name="De Carvalho L.P.S."/>
            <person name="Shen B."/>
        </authorList>
    </citation>
    <scope>NUCLEOTIDE SEQUENCE [LARGE SCALE GENOMIC DNA]</scope>
    <source>
        <strain evidence="2 3">NPDC048229</strain>
    </source>
</reference>
<feature type="domain" description="SnoaL-like" evidence="1">
    <location>
        <begin position="37"/>
        <end position="135"/>
    </location>
</feature>
<accession>A0ABW7C370</accession>
<dbReference type="InterPro" id="IPR032710">
    <property type="entry name" value="NTF2-like_dom_sf"/>
</dbReference>
<proteinExistence type="predicted"/>
<evidence type="ECO:0000313" key="2">
    <source>
        <dbReference type="EMBL" id="MFG3194186.1"/>
    </source>
</evidence>
<keyword evidence="3" id="KW-1185">Reference proteome</keyword>
<dbReference type="SUPFAM" id="SSF54427">
    <property type="entry name" value="NTF2-like"/>
    <property type="match status" value="1"/>
</dbReference>
<sequence>MIKKVGTIPMSIPGVTVDFDVNNPDLTGDTDTQNEIFIQLFNSGDGALFDLLYRDDAISNFSGSPLTGEARLAFFKEFLAPKPFLKAEVTHAYVAGDVALIGVKFSVDSTGPDGEPVRLEGSCTDVLRLGDDGRWLMAIDRPVAGTLLPE</sequence>
<gene>
    <name evidence="2" type="ORF">ACGFYS_35310</name>
</gene>